<name>A0A2L1GR92_9BACT</name>
<dbReference type="Proteomes" id="UP000239867">
    <property type="component" value="Chromosome"/>
</dbReference>
<evidence type="ECO:0000256" key="1">
    <source>
        <dbReference type="SAM" id="MobiDB-lite"/>
    </source>
</evidence>
<dbReference type="AlphaFoldDB" id="A0A2L1GR92"/>
<dbReference type="KEGG" id="deo:CAY53_12270"/>
<feature type="compositionally biased region" description="Basic residues" evidence="1">
    <location>
        <begin position="1"/>
        <end position="10"/>
    </location>
</feature>
<sequence>MGSKKVRKQPVGRPPKFEEASTPVTVTLPLRTLEALQAIDQDRARAIVKCVDMAAGLSGGQGRRVETVRAFDGCGLIIIGPCPCLQRLPGLRLVEIAAARFLLVVMEGYSAHSLELDILDLMEELGPDEQEERMLLEELRRELSRYRRQDGMSSGEILLVDM</sequence>
<keyword evidence="3" id="KW-1185">Reference proteome</keyword>
<reference evidence="2 3" key="1">
    <citation type="journal article" date="2018" name="MBio">
        <title>Insights into the evolution of host association through the isolation and characterization of a novel human periodontal pathobiont, Desulfobulbus oralis.</title>
        <authorList>
            <person name="Cross K.L."/>
            <person name="Chirania P."/>
            <person name="Xiong W."/>
            <person name="Beall C.J."/>
            <person name="Elkins J.G."/>
            <person name="Giannone R.J."/>
            <person name="Griffen A.L."/>
            <person name="Guss A.M."/>
            <person name="Hettich R.L."/>
            <person name="Joshi S.S."/>
            <person name="Mokrzan E.M."/>
            <person name="Martin R.K."/>
            <person name="Zhulin I.B."/>
            <person name="Leys E.J."/>
            <person name="Podar M."/>
        </authorList>
    </citation>
    <scope>NUCLEOTIDE SEQUENCE [LARGE SCALE GENOMIC DNA]</scope>
    <source>
        <strain evidence="2 3">ORNL</strain>
    </source>
</reference>
<protein>
    <submittedName>
        <fullName evidence="2">Uncharacterized protein</fullName>
    </submittedName>
</protein>
<proteinExistence type="predicted"/>
<gene>
    <name evidence="2" type="ORF">CAY53_12270</name>
</gene>
<dbReference type="EMBL" id="CP021255">
    <property type="protein sequence ID" value="AVD72158.1"/>
    <property type="molecule type" value="Genomic_DNA"/>
</dbReference>
<feature type="region of interest" description="Disordered" evidence="1">
    <location>
        <begin position="1"/>
        <end position="20"/>
    </location>
</feature>
<evidence type="ECO:0000313" key="2">
    <source>
        <dbReference type="EMBL" id="AVD72158.1"/>
    </source>
</evidence>
<evidence type="ECO:0000313" key="3">
    <source>
        <dbReference type="Proteomes" id="UP000239867"/>
    </source>
</evidence>
<dbReference type="RefSeq" id="WP_104937362.1">
    <property type="nucleotide sequence ID" value="NZ_CP021255.1"/>
</dbReference>
<organism evidence="2 3">
    <name type="scientific">Desulfobulbus oralis</name>
    <dbReference type="NCBI Taxonomy" id="1986146"/>
    <lineage>
        <taxon>Bacteria</taxon>
        <taxon>Pseudomonadati</taxon>
        <taxon>Thermodesulfobacteriota</taxon>
        <taxon>Desulfobulbia</taxon>
        <taxon>Desulfobulbales</taxon>
        <taxon>Desulfobulbaceae</taxon>
        <taxon>Desulfobulbus</taxon>
    </lineage>
</organism>
<accession>A0A2L1GR92</accession>